<keyword evidence="2 8" id="KW-0479">Metal-binding</keyword>
<dbReference type="InterPro" id="IPR006680">
    <property type="entry name" value="Amidohydro-rel"/>
</dbReference>
<feature type="active site" description="Proton donor/acceptor" evidence="6">
    <location>
        <position position="272"/>
    </location>
</feature>
<evidence type="ECO:0000256" key="1">
    <source>
        <dbReference type="ARBA" id="ARBA00010716"/>
    </source>
</evidence>
<reference evidence="10 11" key="1">
    <citation type="submission" date="2019-03" db="EMBL/GenBank/DDBJ databases">
        <title>Genome sequence of Sphingomonas sp. 17J27-24.</title>
        <authorList>
            <person name="Kim M."/>
            <person name="Maeng S."/>
            <person name="Sathiyaraj S."/>
        </authorList>
    </citation>
    <scope>NUCLEOTIDE SEQUENCE [LARGE SCALE GENOMIC DNA]</scope>
    <source>
        <strain evidence="10 11">17J27-24</strain>
    </source>
</reference>
<comment type="caution">
    <text evidence="10">The sequence shown here is derived from an EMBL/GenBank/DDBJ whole genome shotgun (WGS) entry which is preliminary data.</text>
</comment>
<feature type="domain" description="Amidohydrolase-related" evidence="9">
    <location>
        <begin position="51"/>
        <end position="364"/>
    </location>
</feature>
<name>A0A4Y8ZR16_9SPHN</name>
<dbReference type="GO" id="GO:0006046">
    <property type="term" value="P:N-acetylglucosamine catabolic process"/>
    <property type="evidence" value="ECO:0007669"/>
    <property type="project" value="TreeGrafter"/>
</dbReference>
<dbReference type="OrthoDB" id="9776488at2"/>
<feature type="binding site" evidence="7">
    <location>
        <begin position="305"/>
        <end position="307"/>
    </location>
    <ligand>
        <name>substrate</name>
    </ligand>
</feature>
<evidence type="ECO:0000313" key="11">
    <source>
        <dbReference type="Proteomes" id="UP000298213"/>
    </source>
</evidence>
<dbReference type="NCBIfam" id="TIGR00221">
    <property type="entry name" value="nagA"/>
    <property type="match status" value="1"/>
</dbReference>
<evidence type="ECO:0000259" key="9">
    <source>
        <dbReference type="Pfam" id="PF01979"/>
    </source>
</evidence>
<dbReference type="PANTHER" id="PTHR11113:SF14">
    <property type="entry name" value="N-ACETYLGLUCOSAMINE-6-PHOSPHATE DEACETYLASE"/>
    <property type="match status" value="1"/>
</dbReference>
<gene>
    <name evidence="10" type="primary">nagA</name>
    <name evidence="10" type="ORF">E2493_09775</name>
</gene>
<dbReference type="Gene3D" id="2.30.40.10">
    <property type="entry name" value="Urease, subunit C, domain 1"/>
    <property type="match status" value="1"/>
</dbReference>
<keyword evidence="3 5" id="KW-0378">Hydrolase</keyword>
<dbReference type="EMBL" id="SPDV01000016">
    <property type="protein sequence ID" value="TFI58414.1"/>
    <property type="molecule type" value="Genomic_DNA"/>
</dbReference>
<sequence>MRMALTNGRVLLDEGFRRDVAVLVEGGRVAALPAEADLPAGIARRDLGGAMLLPGFIDTQVNGGGGVLFNDVPTAEGVAAIGRAHRRFGTIGFMPTLISDDIEKVALAIAAVDQAIADGVPGVLGIHIEGPFLNVDRKGIHAEDRIRRADAGDLAVLTQAGRGRRMVTVAPEKVDPDQLQTLVEAGLLVCAGHTDATYAVTRRALDQGLRGFTHLFNAMSQLGSREPGVVGAALSDEASWCGIIVDGAHVAPVVLRLALRCSRPERFMLVTDAMPTVGAASKSFVLQGKTIEVRGGVCVDDAGTLAGSDLDMATAVRNAVSMLGLDLAQAARMASLHPAEFLGLGHELGRIAPGYRASFVLADDGINVLDSWIDGVSAKEEPARATG</sequence>
<evidence type="ECO:0000256" key="4">
    <source>
        <dbReference type="ARBA" id="ARBA00023277"/>
    </source>
</evidence>
<feature type="binding site" evidence="7">
    <location>
        <position position="225"/>
    </location>
    <ligand>
        <name>substrate</name>
    </ligand>
</feature>
<comment type="cofactor">
    <cofactor evidence="8">
        <name>a divalent metal cation</name>
        <dbReference type="ChEBI" id="CHEBI:60240"/>
    </cofactor>
    <text evidence="8">Binds 1 divalent metal cation per subunit.</text>
</comment>
<dbReference type="InterPro" id="IPR011059">
    <property type="entry name" value="Metal-dep_hydrolase_composite"/>
</dbReference>
<proteinExistence type="inferred from homology"/>
<evidence type="ECO:0000256" key="8">
    <source>
        <dbReference type="PIRSR" id="PIRSR038994-3"/>
    </source>
</evidence>
<dbReference type="GO" id="GO:0046872">
    <property type="term" value="F:metal ion binding"/>
    <property type="evidence" value="ECO:0007669"/>
    <property type="project" value="UniProtKB-KW"/>
</dbReference>
<dbReference type="CDD" id="cd00854">
    <property type="entry name" value="NagA"/>
    <property type="match status" value="1"/>
</dbReference>
<dbReference type="AlphaFoldDB" id="A0A4Y8ZR16"/>
<dbReference type="GO" id="GO:0008448">
    <property type="term" value="F:N-acetylglucosamine-6-phosphate deacetylase activity"/>
    <property type="evidence" value="ECO:0007669"/>
    <property type="project" value="UniProtKB-EC"/>
</dbReference>
<dbReference type="SUPFAM" id="SSF51338">
    <property type="entry name" value="Composite domain of metallo-dependent hydrolases"/>
    <property type="match status" value="1"/>
</dbReference>
<dbReference type="SUPFAM" id="SSF51556">
    <property type="entry name" value="Metallo-dependent hydrolases"/>
    <property type="match status" value="1"/>
</dbReference>
<dbReference type="Pfam" id="PF01979">
    <property type="entry name" value="Amidohydro_1"/>
    <property type="match status" value="1"/>
</dbReference>
<evidence type="ECO:0000256" key="3">
    <source>
        <dbReference type="ARBA" id="ARBA00022801"/>
    </source>
</evidence>
<feature type="binding site" evidence="8">
    <location>
        <position position="214"/>
    </location>
    <ligand>
        <name>Zn(2+)</name>
        <dbReference type="ChEBI" id="CHEBI:29105"/>
    </ligand>
</feature>
<accession>A0A4Y8ZR16</accession>
<feature type="binding site" evidence="7">
    <location>
        <begin position="217"/>
        <end position="218"/>
    </location>
    <ligand>
        <name>substrate</name>
    </ligand>
</feature>
<dbReference type="Proteomes" id="UP000298213">
    <property type="component" value="Unassembled WGS sequence"/>
</dbReference>
<dbReference type="InterPro" id="IPR032466">
    <property type="entry name" value="Metal_Hydrolase"/>
</dbReference>
<keyword evidence="11" id="KW-1185">Reference proteome</keyword>
<evidence type="ECO:0000256" key="2">
    <source>
        <dbReference type="ARBA" id="ARBA00022723"/>
    </source>
</evidence>
<dbReference type="PANTHER" id="PTHR11113">
    <property type="entry name" value="N-ACETYLGLUCOSAMINE-6-PHOSPHATE DEACETYLASE"/>
    <property type="match status" value="1"/>
</dbReference>
<comment type="similarity">
    <text evidence="1 5">Belongs to the metallo-dependent hydrolases superfamily. NagA family.</text>
</comment>
<evidence type="ECO:0000256" key="7">
    <source>
        <dbReference type="PIRSR" id="PIRSR038994-2"/>
    </source>
</evidence>
<dbReference type="PIRSF" id="PIRSF038994">
    <property type="entry name" value="NagA"/>
    <property type="match status" value="1"/>
</dbReference>
<feature type="binding site" evidence="7">
    <location>
        <position position="140"/>
    </location>
    <ligand>
        <name>substrate</name>
    </ligand>
</feature>
<protein>
    <submittedName>
        <fullName evidence="10">N-acetylglucosamine-6-phosphate deacetylase</fullName>
        <ecNumber evidence="10">3.5.1.25</ecNumber>
    </submittedName>
</protein>
<dbReference type="EC" id="3.5.1.25" evidence="10"/>
<dbReference type="RefSeq" id="WP_135086210.1">
    <property type="nucleotide sequence ID" value="NZ_SPDV01000016.1"/>
</dbReference>
<evidence type="ECO:0000256" key="6">
    <source>
        <dbReference type="PIRSR" id="PIRSR038994-1"/>
    </source>
</evidence>
<evidence type="ECO:0000313" key="10">
    <source>
        <dbReference type="EMBL" id="TFI58414.1"/>
    </source>
</evidence>
<organism evidence="10 11">
    <name type="scientific">Sphingomonas parva</name>
    <dbReference type="NCBI Taxonomy" id="2555898"/>
    <lineage>
        <taxon>Bacteria</taxon>
        <taxon>Pseudomonadati</taxon>
        <taxon>Pseudomonadota</taxon>
        <taxon>Alphaproteobacteria</taxon>
        <taxon>Sphingomonadales</taxon>
        <taxon>Sphingomonadaceae</taxon>
        <taxon>Sphingomonas</taxon>
    </lineage>
</organism>
<evidence type="ECO:0000256" key="5">
    <source>
        <dbReference type="PIRNR" id="PIRNR038994"/>
    </source>
</evidence>
<feature type="binding site" evidence="8">
    <location>
        <position position="193"/>
    </location>
    <ligand>
        <name>Zn(2+)</name>
        <dbReference type="ChEBI" id="CHEBI:29105"/>
    </ligand>
</feature>
<feature type="binding site" evidence="7">
    <location>
        <position position="249"/>
    </location>
    <ligand>
        <name>substrate</name>
    </ligand>
</feature>
<dbReference type="Gene3D" id="3.20.20.140">
    <property type="entry name" value="Metal-dependent hydrolases"/>
    <property type="match status" value="1"/>
</dbReference>
<dbReference type="InterPro" id="IPR003764">
    <property type="entry name" value="GlcNAc_6-P_deAcase"/>
</dbReference>
<feature type="binding site" evidence="8">
    <location>
        <position position="129"/>
    </location>
    <ligand>
        <name>Zn(2+)</name>
        <dbReference type="ChEBI" id="CHEBI:29105"/>
    </ligand>
</feature>
<keyword evidence="4 5" id="KW-0119">Carbohydrate metabolism</keyword>